<dbReference type="Pfam" id="PF07734">
    <property type="entry name" value="FBA_1"/>
    <property type="match status" value="1"/>
</dbReference>
<organism evidence="3 4">
    <name type="scientific">Castilleja foliolosa</name>
    <dbReference type="NCBI Taxonomy" id="1961234"/>
    <lineage>
        <taxon>Eukaryota</taxon>
        <taxon>Viridiplantae</taxon>
        <taxon>Streptophyta</taxon>
        <taxon>Embryophyta</taxon>
        <taxon>Tracheophyta</taxon>
        <taxon>Spermatophyta</taxon>
        <taxon>Magnoliopsida</taxon>
        <taxon>eudicotyledons</taxon>
        <taxon>Gunneridae</taxon>
        <taxon>Pentapetalae</taxon>
        <taxon>asterids</taxon>
        <taxon>lamiids</taxon>
        <taxon>Lamiales</taxon>
        <taxon>Orobanchaceae</taxon>
        <taxon>Pedicularideae</taxon>
        <taxon>Castillejinae</taxon>
        <taxon>Castilleja</taxon>
    </lineage>
</organism>
<dbReference type="NCBIfam" id="TIGR01640">
    <property type="entry name" value="F_box_assoc_1"/>
    <property type="match status" value="1"/>
</dbReference>
<dbReference type="InterPro" id="IPR017451">
    <property type="entry name" value="F-box-assoc_interact_dom"/>
</dbReference>
<dbReference type="AlphaFoldDB" id="A0ABD3DNI6"/>
<keyword evidence="1" id="KW-0732">Signal</keyword>
<dbReference type="PANTHER" id="PTHR31672:SF13">
    <property type="entry name" value="F-BOX PROTEIN CPR30-LIKE"/>
    <property type="match status" value="1"/>
</dbReference>
<gene>
    <name evidence="3" type="ORF">CASFOL_013245</name>
</gene>
<reference evidence="4" key="1">
    <citation type="journal article" date="2024" name="IScience">
        <title>Strigolactones Initiate the Formation of Haustorium-like Structures in Castilleja.</title>
        <authorList>
            <person name="Buerger M."/>
            <person name="Peterson D."/>
            <person name="Chory J."/>
        </authorList>
    </citation>
    <scope>NUCLEOTIDE SEQUENCE [LARGE SCALE GENOMIC DNA]</scope>
</reference>
<feature type="signal peptide" evidence="1">
    <location>
        <begin position="1"/>
        <end position="15"/>
    </location>
</feature>
<feature type="domain" description="F-box associated beta-propeller type 1" evidence="2">
    <location>
        <begin position="131"/>
        <end position="275"/>
    </location>
</feature>
<dbReference type="EMBL" id="JAVIJP010000016">
    <property type="protein sequence ID" value="KAL3642430.1"/>
    <property type="molecule type" value="Genomic_DNA"/>
</dbReference>
<accession>A0ABD3DNI6</accession>
<feature type="chain" id="PRO_5044846199" description="F-box associated beta-propeller type 1 domain-containing protein" evidence="1">
    <location>
        <begin position="16"/>
        <end position="378"/>
    </location>
</feature>
<protein>
    <recommendedName>
        <fullName evidence="2">F-box associated beta-propeller type 1 domain-containing protein</fullName>
    </recommendedName>
</protein>
<evidence type="ECO:0000256" key="1">
    <source>
        <dbReference type="SAM" id="SignalP"/>
    </source>
</evidence>
<proteinExistence type="predicted"/>
<keyword evidence="4" id="KW-1185">Reference proteome</keyword>
<evidence type="ECO:0000259" key="2">
    <source>
        <dbReference type="Pfam" id="PF07734"/>
    </source>
</evidence>
<comment type="caution">
    <text evidence="3">The sequence shown here is derived from an EMBL/GenBank/DDBJ whole genome shotgun (WGS) entry which is preliminary data.</text>
</comment>
<sequence>MLSIVCLLLLHIAVSFWISLPCKLQHPTHFITSMLLLLLCCCDTLNFLSSKYTITSLSDSKSHHHNRTEPCQIPTQDIRIFSLETVNSVFRYIFPSPCKIRDLEFFSEYMFAKMPTILDHPFAHAQNIYVYTLVGCCNGLVGIRSGQEILLWNPATKLSNTVPLKDCGPNNNIVSLGFGYDAIEDDFKVVMIVASIVLEEGMNLTSFEIYSVNLDSWITIDVGFQFGWFNSRNDLIVNGNPYWVAHVNENDVLVCFNVLELVFKIVPLPIHYWMSLDKEADLVNWDALEYEDTKIDVNFVDWNGALGTLITNHEVEYCKGIASIECSARIECVNVWVFEKLCYSIEVYGYTESFAHVNGMEKVVVKYELSNHILKCAF</sequence>
<dbReference type="Proteomes" id="UP001632038">
    <property type="component" value="Unassembled WGS sequence"/>
</dbReference>
<evidence type="ECO:0000313" key="3">
    <source>
        <dbReference type="EMBL" id="KAL3642430.1"/>
    </source>
</evidence>
<evidence type="ECO:0000313" key="4">
    <source>
        <dbReference type="Proteomes" id="UP001632038"/>
    </source>
</evidence>
<dbReference type="PANTHER" id="PTHR31672">
    <property type="entry name" value="BNACNNG10540D PROTEIN"/>
    <property type="match status" value="1"/>
</dbReference>
<dbReference type="InterPro" id="IPR006527">
    <property type="entry name" value="F-box-assoc_dom_typ1"/>
</dbReference>
<dbReference type="InterPro" id="IPR050796">
    <property type="entry name" value="SCF_F-box_component"/>
</dbReference>
<name>A0ABD3DNI6_9LAMI</name>